<evidence type="ECO:0000256" key="2">
    <source>
        <dbReference type="ARBA" id="ARBA00005194"/>
    </source>
</evidence>
<dbReference type="InterPro" id="IPR016039">
    <property type="entry name" value="Thiolase-like"/>
</dbReference>
<keyword evidence="10" id="KW-0472">Membrane</keyword>
<dbReference type="Gene3D" id="3.40.47.10">
    <property type="match status" value="2"/>
</dbReference>
<comment type="function">
    <text evidence="11">Proposed to synthesize NOD factor fatty acyl chain. Involved in the synthesis of a highly unsaturated fatty acid moiety, which forms part of a lipo-oligosaccharide that is responsible for host specificity.</text>
</comment>
<comment type="pathway">
    <text evidence="2">Lipid metabolism; fatty acid biosynthesis.</text>
</comment>
<name>A0ABW8IJ46_9GAMM</name>
<keyword evidence="5" id="KW-1003">Cell membrane</keyword>
<evidence type="ECO:0000256" key="5">
    <source>
        <dbReference type="ARBA" id="ARBA00022475"/>
    </source>
</evidence>
<keyword evidence="4" id="KW-0536">Nodulation</keyword>
<evidence type="ECO:0000256" key="9">
    <source>
        <dbReference type="ARBA" id="ARBA00022989"/>
    </source>
</evidence>
<evidence type="ECO:0000256" key="14">
    <source>
        <dbReference type="RuleBase" id="RU003694"/>
    </source>
</evidence>
<evidence type="ECO:0000256" key="1">
    <source>
        <dbReference type="ARBA" id="ARBA00004533"/>
    </source>
</evidence>
<proteinExistence type="inferred from homology"/>
<keyword evidence="8" id="KW-0812">Transmembrane</keyword>
<keyword evidence="7 14" id="KW-0808">Transferase</keyword>
<dbReference type="InterPro" id="IPR020841">
    <property type="entry name" value="PKS_Beta-ketoAc_synthase_dom"/>
</dbReference>
<reference evidence="16 17" key="1">
    <citation type="submission" date="2020-10" db="EMBL/GenBank/DDBJ databases">
        <title>Phylogeny of dyella-like bacteria.</title>
        <authorList>
            <person name="Fu J."/>
        </authorList>
    </citation>
    <scope>NUCLEOTIDE SEQUENCE [LARGE SCALE GENOMIC DNA]</scope>
    <source>
        <strain evidence="16 17">DHG40</strain>
    </source>
</reference>
<evidence type="ECO:0000259" key="15">
    <source>
        <dbReference type="PROSITE" id="PS52004"/>
    </source>
</evidence>
<dbReference type="PROSITE" id="PS52004">
    <property type="entry name" value="KS3_2"/>
    <property type="match status" value="1"/>
</dbReference>
<evidence type="ECO:0000256" key="3">
    <source>
        <dbReference type="ARBA" id="ARBA00008467"/>
    </source>
</evidence>
<keyword evidence="9" id="KW-1133">Transmembrane helix</keyword>
<gene>
    <name evidence="16" type="ORF">ISP18_11565</name>
</gene>
<evidence type="ECO:0000256" key="8">
    <source>
        <dbReference type="ARBA" id="ARBA00022692"/>
    </source>
</evidence>
<keyword evidence="6" id="KW-0997">Cell inner membrane</keyword>
<dbReference type="EMBL" id="JADIKI010000023">
    <property type="protein sequence ID" value="MFK2855232.1"/>
    <property type="molecule type" value="Genomic_DNA"/>
</dbReference>
<evidence type="ECO:0000256" key="12">
    <source>
        <dbReference type="ARBA" id="ARBA00039445"/>
    </source>
</evidence>
<dbReference type="Pfam" id="PF00109">
    <property type="entry name" value="ketoacyl-synt"/>
    <property type="match status" value="1"/>
</dbReference>
<evidence type="ECO:0000256" key="11">
    <source>
        <dbReference type="ARBA" id="ARBA00037576"/>
    </source>
</evidence>
<dbReference type="PANTHER" id="PTHR11712:SF352">
    <property type="entry name" value="3-OXOACYL-[ACYL-CARRIER-PROTEIN] SYNTHASE"/>
    <property type="match status" value="1"/>
</dbReference>
<evidence type="ECO:0000256" key="4">
    <source>
        <dbReference type="ARBA" id="ARBA00022458"/>
    </source>
</evidence>
<evidence type="ECO:0000256" key="13">
    <source>
        <dbReference type="ARBA" id="ARBA00041756"/>
    </source>
</evidence>
<keyword evidence="17" id="KW-1185">Reference proteome</keyword>
<comment type="caution">
    <text evidence="16">The sequence shown here is derived from an EMBL/GenBank/DDBJ whole genome shotgun (WGS) entry which is preliminary data.</text>
</comment>
<dbReference type="CDD" id="cd00834">
    <property type="entry name" value="KAS_I_II"/>
    <property type="match status" value="1"/>
</dbReference>
<evidence type="ECO:0000256" key="6">
    <source>
        <dbReference type="ARBA" id="ARBA00022519"/>
    </source>
</evidence>
<comment type="similarity">
    <text evidence="3 14">Belongs to the thiolase-like superfamily. Beta-ketoacyl-ACP synthases family.</text>
</comment>
<organism evidence="16 17">
    <name type="scientific">Dyella humi</name>
    <dbReference type="NCBI Taxonomy" id="1770547"/>
    <lineage>
        <taxon>Bacteria</taxon>
        <taxon>Pseudomonadati</taxon>
        <taxon>Pseudomonadota</taxon>
        <taxon>Gammaproteobacteria</taxon>
        <taxon>Lysobacterales</taxon>
        <taxon>Rhodanobacteraceae</taxon>
        <taxon>Dyella</taxon>
    </lineage>
</organism>
<feature type="domain" description="Ketosynthase family 3 (KS3)" evidence="15">
    <location>
        <begin position="1"/>
        <end position="402"/>
    </location>
</feature>
<comment type="subcellular location">
    <subcellularLocation>
        <location evidence="1">Cell inner membrane</location>
    </subcellularLocation>
</comment>
<dbReference type="SUPFAM" id="SSF53901">
    <property type="entry name" value="Thiolase-like"/>
    <property type="match status" value="2"/>
</dbReference>
<evidence type="ECO:0000313" key="17">
    <source>
        <dbReference type="Proteomes" id="UP001620409"/>
    </source>
</evidence>
<protein>
    <recommendedName>
        <fullName evidence="12">Nodulation protein E</fullName>
    </recommendedName>
    <alternativeName>
        <fullName evidence="13">Host-specificity of nodulation protein B</fullName>
    </alternativeName>
</protein>
<dbReference type="RefSeq" id="WP_380006445.1">
    <property type="nucleotide sequence ID" value="NZ_JADIKI010000023.1"/>
</dbReference>
<dbReference type="PROSITE" id="PS00606">
    <property type="entry name" value="KS3_1"/>
    <property type="match status" value="1"/>
</dbReference>
<dbReference type="Proteomes" id="UP001620409">
    <property type="component" value="Unassembled WGS sequence"/>
</dbReference>
<evidence type="ECO:0000256" key="10">
    <source>
        <dbReference type="ARBA" id="ARBA00023136"/>
    </source>
</evidence>
<dbReference type="Pfam" id="PF02801">
    <property type="entry name" value="Ketoacyl-synt_C"/>
    <property type="match status" value="1"/>
</dbReference>
<dbReference type="NCBIfam" id="NF005589">
    <property type="entry name" value="PRK07314.1"/>
    <property type="match status" value="1"/>
</dbReference>
<dbReference type="PANTHER" id="PTHR11712">
    <property type="entry name" value="POLYKETIDE SYNTHASE-RELATED"/>
    <property type="match status" value="1"/>
</dbReference>
<dbReference type="SMART" id="SM00825">
    <property type="entry name" value="PKS_KS"/>
    <property type="match status" value="1"/>
</dbReference>
<dbReference type="InterPro" id="IPR018201">
    <property type="entry name" value="Ketoacyl_synth_AS"/>
</dbReference>
<sequence>MRRIVITGMGGICALGHNAPDIWQAMTEGRSGIAPLQHFDTSQMRNKPVGAEINDFEPLAYIDEARLPFLDPLAQYALVAAGEAIRQSGLDFRNERAARTAVVIGTGAAGEETRDGLYRKLYAEKASRFHPLGIVRIMSSAPASQISMVHGITGPTFTVASACASSNHAFAQAAMMIRAGLVDSAVVGGTEACMTLGVMLAWEAMRVLAPDTCRPFSANRRGLVLGEGAAMFVLETLESAQARGATILAELAGVGMSADAGDITAPSDVGAAAAIQAALHDAGMQPSEIDYINAHGTGTVANDCTETRAIRNVFGEHADRLAVTSTKPMHGHALGAAGALEMIATIGALRHGIVPPTLNYLAPDPVCDLDYVPHEARAMPVRAALSNSFAFGGLNAVVAVRQAP</sequence>
<evidence type="ECO:0000256" key="7">
    <source>
        <dbReference type="ARBA" id="ARBA00022679"/>
    </source>
</evidence>
<dbReference type="InterPro" id="IPR014031">
    <property type="entry name" value="Ketoacyl_synth_C"/>
</dbReference>
<evidence type="ECO:0000313" key="16">
    <source>
        <dbReference type="EMBL" id="MFK2855232.1"/>
    </source>
</evidence>
<dbReference type="InterPro" id="IPR000794">
    <property type="entry name" value="Beta-ketoacyl_synthase"/>
</dbReference>
<dbReference type="InterPro" id="IPR014030">
    <property type="entry name" value="Ketoacyl_synth_N"/>
</dbReference>
<accession>A0ABW8IJ46</accession>